<dbReference type="OrthoDB" id="9796932at2"/>
<dbReference type="PANTHER" id="PTHR16557:SF2">
    <property type="entry name" value="NUCLEIC ACID DIOXYGENASE ALKBH1"/>
    <property type="match status" value="1"/>
</dbReference>
<organism evidence="8 9">
    <name type="scientific">Dongia mobilis</name>
    <dbReference type="NCBI Taxonomy" id="578943"/>
    <lineage>
        <taxon>Bacteria</taxon>
        <taxon>Pseudomonadati</taxon>
        <taxon>Pseudomonadota</taxon>
        <taxon>Alphaproteobacteria</taxon>
        <taxon>Rhodospirillales</taxon>
        <taxon>Dongiaceae</taxon>
        <taxon>Dongia</taxon>
    </lineage>
</organism>
<feature type="domain" description="Fe2OG dioxygenase" evidence="7">
    <location>
        <begin position="116"/>
        <end position="216"/>
    </location>
</feature>
<feature type="binding site" evidence="5">
    <location>
        <begin position="79"/>
        <end position="81"/>
    </location>
    <ligand>
        <name>substrate</name>
    </ligand>
</feature>
<keyword evidence="8" id="KW-0808">Transferase</keyword>
<dbReference type="Pfam" id="PF13532">
    <property type="entry name" value="2OG-FeII_Oxy_2"/>
    <property type="match status" value="1"/>
</dbReference>
<feature type="binding site" evidence="5">
    <location>
        <position position="72"/>
    </location>
    <ligand>
        <name>substrate</name>
    </ligand>
</feature>
<feature type="binding site" evidence="5">
    <location>
        <position position="138"/>
    </location>
    <ligand>
        <name>substrate</name>
    </ligand>
</feature>
<name>A0A4R6WJG9_9PROT</name>
<dbReference type="InterPro" id="IPR037151">
    <property type="entry name" value="AlkB-like_sf"/>
</dbReference>
<evidence type="ECO:0000313" key="9">
    <source>
        <dbReference type="Proteomes" id="UP000295783"/>
    </source>
</evidence>
<dbReference type="InterPro" id="IPR005123">
    <property type="entry name" value="Oxoglu/Fe-dep_dioxygenase_dom"/>
</dbReference>
<dbReference type="PROSITE" id="PS51471">
    <property type="entry name" value="FE2OG_OXY"/>
    <property type="match status" value="1"/>
</dbReference>
<dbReference type="Proteomes" id="UP000295783">
    <property type="component" value="Unassembled WGS sequence"/>
</dbReference>
<evidence type="ECO:0000256" key="3">
    <source>
        <dbReference type="ARBA" id="ARBA00023002"/>
    </source>
</evidence>
<gene>
    <name evidence="8" type="ORF">A8950_3218</name>
</gene>
<dbReference type="SUPFAM" id="SSF51197">
    <property type="entry name" value="Clavaminate synthase-like"/>
    <property type="match status" value="1"/>
</dbReference>
<evidence type="ECO:0000256" key="4">
    <source>
        <dbReference type="ARBA" id="ARBA00023004"/>
    </source>
</evidence>
<keyword evidence="3" id="KW-0560">Oxidoreductase</keyword>
<comment type="caution">
    <text evidence="8">The sequence shown here is derived from an EMBL/GenBank/DDBJ whole genome shotgun (WGS) entry which is preliminary data.</text>
</comment>
<keyword evidence="8" id="KW-0489">Methyltransferase</keyword>
<dbReference type="GO" id="GO:0032259">
    <property type="term" value="P:methylation"/>
    <property type="evidence" value="ECO:0007669"/>
    <property type="project" value="UniProtKB-KW"/>
</dbReference>
<protein>
    <submittedName>
        <fullName evidence="8">Alkylated DNA repair protein (DNA oxidative demethylase)</fullName>
    </submittedName>
</protein>
<evidence type="ECO:0000259" key="7">
    <source>
        <dbReference type="PROSITE" id="PS51471"/>
    </source>
</evidence>
<accession>A0A4R6WJG9</accession>
<dbReference type="GO" id="GO:0035515">
    <property type="term" value="F:oxidative RNA demethylase activity"/>
    <property type="evidence" value="ECO:0007669"/>
    <property type="project" value="TreeGrafter"/>
</dbReference>
<reference evidence="8 9" key="1">
    <citation type="submission" date="2019-03" db="EMBL/GenBank/DDBJ databases">
        <title>Genomic Encyclopedia of Type Strains, Phase III (KMG-III): the genomes of soil and plant-associated and newly described type strains.</title>
        <authorList>
            <person name="Whitman W."/>
        </authorList>
    </citation>
    <scope>NUCLEOTIDE SEQUENCE [LARGE SCALE GENOMIC DNA]</scope>
    <source>
        <strain evidence="8 9">CGMCC 1.7660</strain>
    </source>
</reference>
<dbReference type="InterPro" id="IPR004574">
    <property type="entry name" value="Alkb"/>
</dbReference>
<comment type="cofactor">
    <cofactor evidence="6">
        <name>Fe(2+)</name>
        <dbReference type="ChEBI" id="CHEBI:29033"/>
    </cofactor>
    <text evidence="6">Binds 1 Fe(2+) ion per subunit.</text>
</comment>
<dbReference type="GO" id="GO:0035513">
    <property type="term" value="P:oxidative RNA demethylation"/>
    <property type="evidence" value="ECO:0007669"/>
    <property type="project" value="TreeGrafter"/>
</dbReference>
<dbReference type="RefSeq" id="WP_133614675.1">
    <property type="nucleotide sequence ID" value="NZ_SNYW01000012.1"/>
</dbReference>
<feature type="binding site" evidence="5">
    <location>
        <begin position="123"/>
        <end position="125"/>
    </location>
    <ligand>
        <name>2-oxoglutarate</name>
        <dbReference type="ChEBI" id="CHEBI:16810"/>
    </ligand>
</feature>
<feature type="binding site" evidence="5">
    <location>
        <position position="164"/>
    </location>
    <ligand>
        <name>substrate</name>
    </ligand>
</feature>
<dbReference type="Gene3D" id="2.60.120.590">
    <property type="entry name" value="Alpha-ketoglutarate-dependent dioxygenase AlkB-like"/>
    <property type="match status" value="1"/>
</dbReference>
<dbReference type="EMBL" id="SNYW01000012">
    <property type="protein sequence ID" value="TDQ78758.1"/>
    <property type="molecule type" value="Genomic_DNA"/>
</dbReference>
<dbReference type="NCBIfam" id="NF011930">
    <property type="entry name" value="PRK15401.1"/>
    <property type="match status" value="1"/>
</dbReference>
<feature type="binding site" evidence="5">
    <location>
        <begin position="207"/>
        <end position="213"/>
    </location>
    <ligand>
        <name>2-oxoglutarate</name>
        <dbReference type="ChEBI" id="CHEBI:16810"/>
    </ligand>
</feature>
<dbReference type="GO" id="GO:0035516">
    <property type="term" value="F:broad specificity oxidative DNA demethylase activity"/>
    <property type="evidence" value="ECO:0007669"/>
    <property type="project" value="TreeGrafter"/>
</dbReference>
<dbReference type="PANTHER" id="PTHR16557">
    <property type="entry name" value="ALKYLATED DNA REPAIR PROTEIN ALKB-RELATED"/>
    <property type="match status" value="1"/>
</dbReference>
<feature type="binding site" evidence="6">
    <location>
        <position position="134"/>
    </location>
    <ligand>
        <name>Fe cation</name>
        <dbReference type="ChEBI" id="CHEBI:24875"/>
        <note>catalytic</note>
    </ligand>
</feature>
<evidence type="ECO:0000256" key="5">
    <source>
        <dbReference type="PIRSR" id="PIRSR604574-1"/>
    </source>
</evidence>
<dbReference type="GO" id="GO:0008168">
    <property type="term" value="F:methyltransferase activity"/>
    <property type="evidence" value="ECO:0007669"/>
    <property type="project" value="UniProtKB-KW"/>
</dbReference>
<dbReference type="InterPro" id="IPR027450">
    <property type="entry name" value="AlkB-like"/>
</dbReference>
<keyword evidence="2" id="KW-0223">Dioxygenase</keyword>
<proteinExistence type="predicted"/>
<keyword evidence="9" id="KW-1185">Reference proteome</keyword>
<keyword evidence="4 6" id="KW-0408">Iron</keyword>
<sequence length="216" mass="23205">MTLSLFAPTEASRSPRTIAPGAVLLGGFALPDADTLLAALPEILAVAPFRHMVTPGGRRMSVAMTNCGALGWVSDRAGYRYETVDPATGWPWPAMPRVLGDFARRAAQAAGFSGFAPDVCLINRYEPGNRLALHQDRDERDFAHPIVSLSLGASADFLFGGPARGDRVEKLPLHHGDVVVWGGVARRHYHGVAPLEPGQEGVFGQVRINLTFRRAG</sequence>
<dbReference type="GO" id="GO:0005737">
    <property type="term" value="C:cytoplasm"/>
    <property type="evidence" value="ECO:0007669"/>
    <property type="project" value="TreeGrafter"/>
</dbReference>
<feature type="binding site" evidence="6">
    <location>
        <position position="190"/>
    </location>
    <ligand>
        <name>Fe cation</name>
        <dbReference type="ChEBI" id="CHEBI:24875"/>
        <note>catalytic</note>
    </ligand>
</feature>
<dbReference type="AlphaFoldDB" id="A0A4R6WJG9"/>
<dbReference type="GO" id="GO:0008198">
    <property type="term" value="F:ferrous iron binding"/>
    <property type="evidence" value="ECO:0007669"/>
    <property type="project" value="TreeGrafter"/>
</dbReference>
<evidence type="ECO:0000313" key="8">
    <source>
        <dbReference type="EMBL" id="TDQ78758.1"/>
    </source>
</evidence>
<feature type="binding site" evidence="6">
    <location>
        <position position="136"/>
    </location>
    <ligand>
        <name>Fe cation</name>
        <dbReference type="ChEBI" id="CHEBI:24875"/>
        <note>catalytic</note>
    </ligand>
</feature>
<evidence type="ECO:0000256" key="6">
    <source>
        <dbReference type="PIRSR" id="PIRSR604574-2"/>
    </source>
</evidence>
<evidence type="ECO:0000256" key="1">
    <source>
        <dbReference type="ARBA" id="ARBA00022723"/>
    </source>
</evidence>
<evidence type="ECO:0000256" key="2">
    <source>
        <dbReference type="ARBA" id="ARBA00022964"/>
    </source>
</evidence>
<keyword evidence="1 6" id="KW-0479">Metal-binding</keyword>